<protein>
    <submittedName>
        <fullName evidence="2">PRC-barrel domain protein</fullName>
    </submittedName>
</protein>
<reference evidence="2 3" key="1">
    <citation type="submission" date="2018-11" db="EMBL/GenBank/DDBJ databases">
        <title>Chryseotalea sanarue gen. nov., sp., nov., a member of the family Cytophagaceae, isolated from a brackish lake in Hamamatsu Japan.</title>
        <authorList>
            <person name="Maejima Y."/>
            <person name="Iino T."/>
            <person name="Muraguchi Y."/>
            <person name="Fukuda K."/>
            <person name="Ohkuma M."/>
            <person name="Moriuchi R."/>
            <person name="Dohra H."/>
            <person name="Kimbara K."/>
            <person name="Shintani M."/>
        </authorList>
    </citation>
    <scope>NUCLEOTIDE SEQUENCE [LARGE SCALE GENOMIC DNA]</scope>
    <source>
        <strain evidence="2 3">Ys</strain>
    </source>
</reference>
<dbReference type="InterPro" id="IPR014747">
    <property type="entry name" value="Bac_photo_RC_H_C"/>
</dbReference>
<feature type="domain" description="PRC-barrel" evidence="1">
    <location>
        <begin position="16"/>
        <end position="58"/>
    </location>
</feature>
<dbReference type="RefSeq" id="WP_127121096.1">
    <property type="nucleotide sequence ID" value="NZ_BHXQ01000001.1"/>
</dbReference>
<evidence type="ECO:0000313" key="2">
    <source>
        <dbReference type="EMBL" id="GCC50466.1"/>
    </source>
</evidence>
<dbReference type="InterPro" id="IPR027275">
    <property type="entry name" value="PRC-brl_dom"/>
</dbReference>
<dbReference type="OrthoDB" id="9793882at2"/>
<dbReference type="Pfam" id="PF05239">
    <property type="entry name" value="PRC"/>
    <property type="match status" value="1"/>
</dbReference>
<proteinExistence type="predicted"/>
<evidence type="ECO:0000313" key="3">
    <source>
        <dbReference type="Proteomes" id="UP000288227"/>
    </source>
</evidence>
<sequence>MKQSVKKITGFAMGATDGEIGKVKEFYFDDESWVVRYLIVDTGNWLFGRVVLISTEAIIATDWNNKIFSVNLTKEQIKNSPDINTDLPVSRQEEIKLQKYYPWVKYWGGGYYGGGGDVLAISPGPVIMGLPRTNLTETETEQEKNADKHLRSTEKVTGYKIKAVDSEIGDVEDFIIDESKWEIDFLLIDTGKWLPGKKVLISPKLIHEIDWETSTAYVETSVAFIKSSPAYDPAQLINVVDLDNLNKHYGELNTNS</sequence>
<dbReference type="SUPFAM" id="SSF50346">
    <property type="entry name" value="PRC-barrel domain"/>
    <property type="match status" value="2"/>
</dbReference>
<dbReference type="Proteomes" id="UP000288227">
    <property type="component" value="Unassembled WGS sequence"/>
</dbReference>
<evidence type="ECO:0000259" key="1">
    <source>
        <dbReference type="Pfam" id="PF05239"/>
    </source>
</evidence>
<dbReference type="AlphaFoldDB" id="A0A401U6N9"/>
<accession>A0A401U6N9</accession>
<dbReference type="EMBL" id="BHXQ01000001">
    <property type="protein sequence ID" value="GCC50466.1"/>
    <property type="molecule type" value="Genomic_DNA"/>
</dbReference>
<dbReference type="GO" id="GO:0030077">
    <property type="term" value="C:plasma membrane light-harvesting complex"/>
    <property type="evidence" value="ECO:0007669"/>
    <property type="project" value="InterPro"/>
</dbReference>
<name>A0A401U6N9_9BACT</name>
<dbReference type="Gene3D" id="3.90.50.10">
    <property type="entry name" value="Photosynthetic Reaction Center, subunit H, domain 2"/>
    <property type="match status" value="2"/>
</dbReference>
<organism evidence="2 3">
    <name type="scientific">Chryseotalea sanaruensis</name>
    <dbReference type="NCBI Taxonomy" id="2482724"/>
    <lineage>
        <taxon>Bacteria</taxon>
        <taxon>Pseudomonadati</taxon>
        <taxon>Bacteroidota</taxon>
        <taxon>Cytophagia</taxon>
        <taxon>Cytophagales</taxon>
        <taxon>Chryseotaleaceae</taxon>
        <taxon>Chryseotalea</taxon>
    </lineage>
</organism>
<comment type="caution">
    <text evidence="2">The sequence shown here is derived from an EMBL/GenBank/DDBJ whole genome shotgun (WGS) entry which is preliminary data.</text>
</comment>
<dbReference type="InterPro" id="IPR011033">
    <property type="entry name" value="PRC_barrel-like_sf"/>
</dbReference>
<dbReference type="GO" id="GO:0019684">
    <property type="term" value="P:photosynthesis, light reaction"/>
    <property type="evidence" value="ECO:0007669"/>
    <property type="project" value="InterPro"/>
</dbReference>
<keyword evidence="3" id="KW-1185">Reference proteome</keyword>
<gene>
    <name evidence="2" type="ORF">SanaruYs_06810</name>
</gene>